<proteinExistence type="predicted"/>
<evidence type="ECO:0000313" key="2">
    <source>
        <dbReference type="EMBL" id="KAF9623811.1"/>
    </source>
</evidence>
<accession>A0A835IUE0</accession>
<name>A0A835IUE0_9MAGN</name>
<evidence type="ECO:0000313" key="3">
    <source>
        <dbReference type="Proteomes" id="UP000631114"/>
    </source>
</evidence>
<dbReference type="AlphaFoldDB" id="A0A835IUE0"/>
<sequence>MSNNPAVEVAESGFPRPMRSLVWFLQEDKMVAGGRVRLNGWQQAAVALGSAVGALLDPRRADLIAALGETTGRPFFERVLERMKKSPEGQHTLLFVLHGGNSIEHQEEWSYGMKEKRHFPTYEGSGGEVEASELVSAARMAAAVDVE</sequence>
<evidence type="ECO:0000256" key="1">
    <source>
        <dbReference type="ARBA" id="ARBA00022688"/>
    </source>
</evidence>
<keyword evidence="3" id="KW-1185">Reference proteome</keyword>
<dbReference type="Pfam" id="PF05019">
    <property type="entry name" value="Coq4"/>
    <property type="match status" value="1"/>
</dbReference>
<dbReference type="PANTHER" id="PTHR12922">
    <property type="entry name" value="UBIQUINONE BIOSYNTHESIS PROTEIN"/>
    <property type="match status" value="1"/>
</dbReference>
<reference evidence="2 3" key="1">
    <citation type="submission" date="2020-10" db="EMBL/GenBank/DDBJ databases">
        <title>The Coptis chinensis genome and diversification of protoberbering-type alkaloids.</title>
        <authorList>
            <person name="Wang B."/>
            <person name="Shu S."/>
            <person name="Song C."/>
            <person name="Liu Y."/>
        </authorList>
    </citation>
    <scope>NUCLEOTIDE SEQUENCE [LARGE SCALE GENOMIC DNA]</scope>
    <source>
        <strain evidence="2">HL-2020</strain>
        <tissue evidence="2">Leaf</tissue>
    </source>
</reference>
<keyword evidence="1" id="KW-0831">Ubiquinone biosynthesis</keyword>
<dbReference type="GO" id="GO:0006744">
    <property type="term" value="P:ubiquinone biosynthetic process"/>
    <property type="evidence" value="ECO:0007669"/>
    <property type="project" value="UniProtKB-KW"/>
</dbReference>
<dbReference type="EMBL" id="JADFTS010000001">
    <property type="protein sequence ID" value="KAF9623811.1"/>
    <property type="molecule type" value="Genomic_DNA"/>
</dbReference>
<dbReference type="OrthoDB" id="4249at2759"/>
<comment type="caution">
    <text evidence="2">The sequence shown here is derived from an EMBL/GenBank/DDBJ whole genome shotgun (WGS) entry which is preliminary data.</text>
</comment>
<dbReference type="PANTHER" id="PTHR12922:SF7">
    <property type="entry name" value="UBIQUINONE BIOSYNTHESIS PROTEIN COQ4 HOMOLOG, MITOCHONDRIAL"/>
    <property type="match status" value="1"/>
</dbReference>
<dbReference type="InterPro" id="IPR007715">
    <property type="entry name" value="Coq4"/>
</dbReference>
<dbReference type="Proteomes" id="UP000631114">
    <property type="component" value="Unassembled WGS sequence"/>
</dbReference>
<protein>
    <submittedName>
        <fullName evidence="2">Uncharacterized protein</fullName>
    </submittedName>
</protein>
<organism evidence="2 3">
    <name type="scientific">Coptis chinensis</name>
    <dbReference type="NCBI Taxonomy" id="261450"/>
    <lineage>
        <taxon>Eukaryota</taxon>
        <taxon>Viridiplantae</taxon>
        <taxon>Streptophyta</taxon>
        <taxon>Embryophyta</taxon>
        <taxon>Tracheophyta</taxon>
        <taxon>Spermatophyta</taxon>
        <taxon>Magnoliopsida</taxon>
        <taxon>Ranunculales</taxon>
        <taxon>Ranunculaceae</taxon>
        <taxon>Coptidoideae</taxon>
        <taxon>Coptis</taxon>
    </lineage>
</organism>
<gene>
    <name evidence="2" type="ORF">IFM89_005396</name>
</gene>